<dbReference type="PANTHER" id="PTHR39192:SF1">
    <property type="entry name" value="IRON UPTAKE SYSTEM COMPONENT EFEO"/>
    <property type="match status" value="1"/>
</dbReference>
<comment type="caution">
    <text evidence="6">The sequence shown here is derived from an EMBL/GenBank/DDBJ whole genome shotgun (WGS) entry which is preliminary data.</text>
</comment>
<organism evidence="6 7">
    <name type="scientific">Aureimonas ureilytica</name>
    <dbReference type="NCBI Taxonomy" id="401562"/>
    <lineage>
        <taxon>Bacteria</taxon>
        <taxon>Pseudomonadati</taxon>
        <taxon>Pseudomonadota</taxon>
        <taxon>Alphaproteobacteria</taxon>
        <taxon>Hyphomicrobiales</taxon>
        <taxon>Aurantimonadaceae</taxon>
        <taxon>Aureimonas</taxon>
    </lineage>
</organism>
<dbReference type="Proteomes" id="UP000078272">
    <property type="component" value="Unassembled WGS sequence"/>
</dbReference>
<reference evidence="6 7" key="1">
    <citation type="journal article" date="2016" name="Front. Microbiol.">
        <title>Genomic Resource of Rice Seed Associated Bacteria.</title>
        <authorList>
            <person name="Midha S."/>
            <person name="Bansal K."/>
            <person name="Sharma S."/>
            <person name="Kumar N."/>
            <person name="Patil P.P."/>
            <person name="Chaudhry V."/>
            <person name="Patil P.B."/>
        </authorList>
    </citation>
    <scope>NUCLEOTIDE SEQUENCE [LARGE SCALE GENOMIC DNA]</scope>
    <source>
        <strain evidence="6 7">NS226</strain>
    </source>
</reference>
<evidence type="ECO:0000256" key="1">
    <source>
        <dbReference type="ARBA" id="ARBA00004418"/>
    </source>
</evidence>
<feature type="domain" description="Imelysin-like" evidence="4">
    <location>
        <begin position="156"/>
        <end position="385"/>
    </location>
</feature>
<name>A0A175R5K7_9HYPH</name>
<proteinExistence type="inferred from homology"/>
<accession>A0A175R5K7</accession>
<dbReference type="PANTHER" id="PTHR39192">
    <property type="entry name" value="IRON UPTAKE SYSTEM COMPONENT EFEO"/>
    <property type="match status" value="1"/>
</dbReference>
<dbReference type="NCBIfam" id="NF007697">
    <property type="entry name" value="PRK10378.1"/>
    <property type="match status" value="1"/>
</dbReference>
<dbReference type="STRING" id="401562.NS365_10955"/>
<dbReference type="Pfam" id="PF09375">
    <property type="entry name" value="Peptidase_M75"/>
    <property type="match status" value="1"/>
</dbReference>
<feature type="domain" description="EfeO-type cupredoxin-like" evidence="5">
    <location>
        <begin position="34"/>
        <end position="133"/>
    </location>
</feature>
<dbReference type="NCBIfam" id="NF041757">
    <property type="entry name" value="EfeO"/>
    <property type="match status" value="1"/>
</dbReference>
<dbReference type="OrthoDB" id="7348379at2"/>
<sequence>MSAPSPRSAGSNRILKWGAAGSGLLMLAGLGAFAYASNVAAGRASGGGAITVTLRDNRCEPGELRVPEGRSTFRIVNQTDRAVEWEILDGVMVLEERENIAPGLSQTLGAKLRPGEYEITCGLLSNPRGKLIVAPSQAGQDGEAERPALTAFIGPLAEYQVYLALQSNKLVREVGALNDAIQAGDLEKARALYTPARAPYDTLTPVMPHLSDLANAIDPLPAYLAGREKDPGFTGFHKLEHGLFAAQSLDGLAPISAKLLADVEALRGRLRALRLKPEDMGDGAARALRVMADALSSGGTELYARTDLADIEARLAGVAKIIALLKPVASEAAPAPLAAVEAKLAAVEGQLSALRKPGGDLAFDALSQTQKIALSDGVNALEQAMETLNEKVGFGQDNV</sequence>
<gene>
    <name evidence="6" type="ORF">NS226_20495</name>
</gene>
<dbReference type="SUPFAM" id="SSF49503">
    <property type="entry name" value="Cupredoxins"/>
    <property type="match status" value="1"/>
</dbReference>
<dbReference type="InterPro" id="IPR053377">
    <property type="entry name" value="Iron_uptake_EfeM/EfeO"/>
</dbReference>
<evidence type="ECO:0000256" key="2">
    <source>
        <dbReference type="ARBA" id="ARBA00005989"/>
    </source>
</evidence>
<dbReference type="InterPro" id="IPR028096">
    <property type="entry name" value="EfeO_Cupredoxin"/>
</dbReference>
<evidence type="ECO:0000259" key="5">
    <source>
        <dbReference type="Pfam" id="PF13473"/>
    </source>
</evidence>
<dbReference type="InterPro" id="IPR018976">
    <property type="entry name" value="Imelysin-like"/>
</dbReference>
<dbReference type="Gene3D" id="1.20.1420.20">
    <property type="entry name" value="M75 peptidase, HXXE motif"/>
    <property type="match status" value="1"/>
</dbReference>
<dbReference type="PATRIC" id="fig|401562.3.peg.4531"/>
<dbReference type="Pfam" id="PF13473">
    <property type="entry name" value="Cupredoxin_1"/>
    <property type="match status" value="1"/>
</dbReference>
<dbReference type="EMBL" id="LDPZ01000064">
    <property type="protein sequence ID" value="KTQ85243.1"/>
    <property type="molecule type" value="Genomic_DNA"/>
</dbReference>
<comment type="subcellular location">
    <subcellularLocation>
        <location evidence="1">Periplasm</location>
    </subcellularLocation>
</comment>
<dbReference type="InterPro" id="IPR050894">
    <property type="entry name" value="EfeM/EfeO_iron_uptake"/>
</dbReference>
<evidence type="ECO:0000256" key="3">
    <source>
        <dbReference type="ARBA" id="ARBA00022729"/>
    </source>
</evidence>
<protein>
    <submittedName>
        <fullName evidence="6">Multidrug DMT transporter permease</fullName>
    </submittedName>
</protein>
<dbReference type="InterPro" id="IPR038352">
    <property type="entry name" value="Imelysin_sf"/>
</dbReference>
<evidence type="ECO:0000259" key="4">
    <source>
        <dbReference type="Pfam" id="PF09375"/>
    </source>
</evidence>
<dbReference type="InterPro" id="IPR034981">
    <property type="entry name" value="Imelysin-like_EfeO/Algp7"/>
</dbReference>
<evidence type="ECO:0000313" key="6">
    <source>
        <dbReference type="EMBL" id="KTQ85243.1"/>
    </source>
</evidence>
<keyword evidence="3" id="KW-0732">Signal</keyword>
<dbReference type="AlphaFoldDB" id="A0A175R5K7"/>
<comment type="similarity">
    <text evidence="2">Belongs to the EfeM/EfeO family.</text>
</comment>
<dbReference type="RefSeq" id="WP_058636547.1">
    <property type="nucleotide sequence ID" value="NZ_LDPZ01000064.1"/>
</dbReference>
<dbReference type="GO" id="GO:0042597">
    <property type="term" value="C:periplasmic space"/>
    <property type="evidence" value="ECO:0007669"/>
    <property type="project" value="UniProtKB-SubCell"/>
</dbReference>
<evidence type="ECO:0000313" key="7">
    <source>
        <dbReference type="Proteomes" id="UP000078272"/>
    </source>
</evidence>
<dbReference type="InterPro" id="IPR008972">
    <property type="entry name" value="Cupredoxin"/>
</dbReference>
<dbReference type="Gene3D" id="2.60.40.420">
    <property type="entry name" value="Cupredoxins - blue copper proteins"/>
    <property type="match status" value="1"/>
</dbReference>
<dbReference type="CDD" id="cd14656">
    <property type="entry name" value="Imelysin-like_EfeO"/>
    <property type="match status" value="1"/>
</dbReference>